<protein>
    <submittedName>
        <fullName evidence="1">Uncharacterized protein</fullName>
    </submittedName>
</protein>
<name>A0A7J7JJ70_BUGNE</name>
<keyword evidence="2" id="KW-1185">Reference proteome</keyword>
<evidence type="ECO:0000313" key="1">
    <source>
        <dbReference type="EMBL" id="KAF6025566.1"/>
    </source>
</evidence>
<organism evidence="1 2">
    <name type="scientific">Bugula neritina</name>
    <name type="common">Brown bryozoan</name>
    <name type="synonym">Sertularia neritina</name>
    <dbReference type="NCBI Taxonomy" id="10212"/>
    <lineage>
        <taxon>Eukaryota</taxon>
        <taxon>Metazoa</taxon>
        <taxon>Spiralia</taxon>
        <taxon>Lophotrochozoa</taxon>
        <taxon>Bryozoa</taxon>
        <taxon>Gymnolaemata</taxon>
        <taxon>Cheilostomatida</taxon>
        <taxon>Flustrina</taxon>
        <taxon>Buguloidea</taxon>
        <taxon>Bugulidae</taxon>
        <taxon>Bugula</taxon>
    </lineage>
</organism>
<gene>
    <name evidence="1" type="ORF">EB796_016108</name>
</gene>
<dbReference type="EMBL" id="VXIV02002442">
    <property type="protein sequence ID" value="KAF6025566.1"/>
    <property type="molecule type" value="Genomic_DNA"/>
</dbReference>
<reference evidence="1" key="1">
    <citation type="submission" date="2020-06" db="EMBL/GenBank/DDBJ databases">
        <title>Draft genome of Bugula neritina, a colonial animal packing powerful symbionts and potential medicines.</title>
        <authorList>
            <person name="Rayko M."/>
        </authorList>
    </citation>
    <scope>NUCLEOTIDE SEQUENCE [LARGE SCALE GENOMIC DNA]</scope>
    <source>
        <strain evidence="1">Kwan_BN1</strain>
    </source>
</reference>
<proteinExistence type="predicted"/>
<dbReference type="Proteomes" id="UP000593567">
    <property type="component" value="Unassembled WGS sequence"/>
</dbReference>
<evidence type="ECO:0000313" key="2">
    <source>
        <dbReference type="Proteomes" id="UP000593567"/>
    </source>
</evidence>
<comment type="caution">
    <text evidence="1">The sequence shown here is derived from an EMBL/GenBank/DDBJ whole genome shotgun (WGS) entry which is preliminary data.</text>
</comment>
<dbReference type="AlphaFoldDB" id="A0A7J7JJ70"/>
<sequence>MVEDALVVLRSVGRFQCFGLTKSKISSWKFSVTTVKKLDIWLSNVQNKVEEHLVALKAEIEVDVIIVVKLGIWHELVLVVEVAEVVSVVVIVVAAAANPATTVKKSGIYLETVQKNDQVVAVILQAVPVTTVVGQGICLESALIEAAGAVAEEEELLKLATDVVVKDTLQEIVRRKEAAVAANQAEEILNVTGVGALVTWPVIVLQKMNRLPYAHLKVSIVVMLCARRNFT</sequence>
<accession>A0A7J7JJ70</accession>